<keyword evidence="4" id="KW-1185">Reference proteome</keyword>
<feature type="compositionally biased region" description="Basic and acidic residues" evidence="1">
    <location>
        <begin position="112"/>
        <end position="125"/>
    </location>
</feature>
<evidence type="ECO:0000256" key="2">
    <source>
        <dbReference type="SAM" id="SignalP"/>
    </source>
</evidence>
<comment type="caution">
    <text evidence="3">The sequence shown here is derived from an EMBL/GenBank/DDBJ whole genome shotgun (WGS) entry which is preliminary data.</text>
</comment>
<feature type="region of interest" description="Disordered" evidence="1">
    <location>
        <begin position="34"/>
        <end position="125"/>
    </location>
</feature>
<sequence length="135" mass="13961">MSRSRFATPLMLSLTAVGAFGLAAAQAGIVDLPSGYGLVEDAPAKSQDDGKKAEHEHRCGARHAEHAERMKDSKEGMCGADHPEHLQHMKDGHEGSCGAGHHAPAEAAAAETAKDDQEGKCGEGKCGEGKCGGMI</sequence>
<evidence type="ECO:0000313" key="4">
    <source>
        <dbReference type="Proteomes" id="UP001364472"/>
    </source>
</evidence>
<dbReference type="EMBL" id="JBBDHC010000002">
    <property type="protein sequence ID" value="MEJ1248313.1"/>
    <property type="molecule type" value="Genomic_DNA"/>
</dbReference>
<dbReference type="RefSeq" id="WP_337334035.1">
    <property type="nucleotide sequence ID" value="NZ_JBBDHC010000002.1"/>
</dbReference>
<proteinExistence type="predicted"/>
<protein>
    <recommendedName>
        <fullName evidence="5">Low-complexity protein</fullName>
    </recommendedName>
</protein>
<evidence type="ECO:0008006" key="5">
    <source>
        <dbReference type="Google" id="ProtNLM"/>
    </source>
</evidence>
<gene>
    <name evidence="3" type="ORF">WB794_01270</name>
</gene>
<organism evidence="3 4">
    <name type="scientific">Denitratimonas tolerans</name>
    <dbReference type="NCBI Taxonomy" id="1338420"/>
    <lineage>
        <taxon>Bacteria</taxon>
        <taxon>Pseudomonadati</taxon>
        <taxon>Pseudomonadota</taxon>
        <taxon>Gammaproteobacteria</taxon>
        <taxon>Lysobacterales</taxon>
        <taxon>Lysobacteraceae</taxon>
        <taxon>Denitratimonas</taxon>
    </lineage>
</organism>
<accession>A0AAW9R2C1</accession>
<evidence type="ECO:0000313" key="3">
    <source>
        <dbReference type="EMBL" id="MEJ1248313.1"/>
    </source>
</evidence>
<feature type="chain" id="PRO_5043746029" description="Low-complexity protein" evidence="2">
    <location>
        <begin position="28"/>
        <end position="135"/>
    </location>
</feature>
<dbReference type="Proteomes" id="UP001364472">
    <property type="component" value="Unassembled WGS sequence"/>
</dbReference>
<dbReference type="AlphaFoldDB" id="A0AAW9R2C1"/>
<feature type="compositionally biased region" description="Low complexity" evidence="1">
    <location>
        <begin position="99"/>
        <end position="111"/>
    </location>
</feature>
<evidence type="ECO:0000256" key="1">
    <source>
        <dbReference type="SAM" id="MobiDB-lite"/>
    </source>
</evidence>
<feature type="compositionally biased region" description="Basic and acidic residues" evidence="1">
    <location>
        <begin position="42"/>
        <end position="94"/>
    </location>
</feature>
<feature type="signal peptide" evidence="2">
    <location>
        <begin position="1"/>
        <end position="27"/>
    </location>
</feature>
<name>A0AAW9R2C1_9GAMM</name>
<reference evidence="3 4" key="1">
    <citation type="journal article" date="2016" name="Antonie Van Leeuwenhoek">
        <title>Denitratimonas tolerans gen. nov., sp. nov., a denitrifying bacterium isolated from a bioreactor for tannery wastewater treatment.</title>
        <authorList>
            <person name="Han S.I."/>
            <person name="Kim J.O."/>
            <person name="Lee Y.R."/>
            <person name="Ekpeghere K.I."/>
            <person name="Koh S.C."/>
            <person name="Whang K.S."/>
        </authorList>
    </citation>
    <scope>NUCLEOTIDE SEQUENCE [LARGE SCALE GENOMIC DNA]</scope>
    <source>
        <strain evidence="3 4">KACC 17565</strain>
    </source>
</reference>
<keyword evidence="2" id="KW-0732">Signal</keyword>